<accession>A0A158AXB5</accession>
<dbReference type="InterPro" id="IPR014337">
    <property type="entry name" value="Ectoine_EhuB"/>
</dbReference>
<dbReference type="Gene3D" id="3.40.190.10">
    <property type="entry name" value="Periplasmic binding protein-like II"/>
    <property type="match status" value="2"/>
</dbReference>
<dbReference type="Proteomes" id="UP000054624">
    <property type="component" value="Unassembled WGS sequence"/>
</dbReference>
<evidence type="ECO:0000313" key="4">
    <source>
        <dbReference type="EMBL" id="SAK62076.1"/>
    </source>
</evidence>
<feature type="domain" description="Solute-binding protein family 3/N-terminal" evidence="3">
    <location>
        <begin position="112"/>
        <end position="328"/>
    </location>
</feature>
<evidence type="ECO:0000313" key="5">
    <source>
        <dbReference type="Proteomes" id="UP000054624"/>
    </source>
</evidence>
<dbReference type="CDD" id="cd01002">
    <property type="entry name" value="PBP2_Ehub_like"/>
    <property type="match status" value="1"/>
</dbReference>
<name>A0A158AXB5_9BURK</name>
<dbReference type="PANTHER" id="PTHR35936">
    <property type="entry name" value="MEMBRANE-BOUND LYTIC MUREIN TRANSGLYCOSYLASE F"/>
    <property type="match status" value="1"/>
</dbReference>
<dbReference type="GO" id="GO:0051470">
    <property type="term" value="P:ectoine transmembrane transport"/>
    <property type="evidence" value="ECO:0007669"/>
    <property type="project" value="InterPro"/>
</dbReference>
<keyword evidence="2" id="KW-0472">Membrane</keyword>
<dbReference type="AlphaFoldDB" id="A0A158AXB5"/>
<dbReference type="SMART" id="SM00062">
    <property type="entry name" value="PBPb"/>
    <property type="match status" value="1"/>
</dbReference>
<keyword evidence="2" id="KW-1133">Transmembrane helix</keyword>
<dbReference type="Pfam" id="PF00497">
    <property type="entry name" value="SBP_bac_3"/>
    <property type="match status" value="1"/>
</dbReference>
<sequence>MRHSGPKARVKIIVLEQSEQIYGFVFCVGGCIASRFKALRSKGFRCLSHVSPLLNGPDSTTLENHHYYGNDMNTKRLSGMLAAACVAAASLAAYATSASAETTLQRIQRTGEVRIGYANETPFAYTTPDGTVTGESPEIAKKVFAKLGVKKVDAVLTEWGALIPGLKAGRFDVIAAGMYITPERCKQVAFADPQYQIPDTLLTMKGNPRNLHSYADVAKQPDTKLAVMAGTAELGYARQAGIKDDQILQVPDTTAQLQAVRARRADAAVGTALTMKGLAEKGGSTVEALKQFNDDPKHTGYGALAFRPDDTDLRDAVNKELHQWLGTDDHLKTVAPFGFDKSNVTTKKAPELCAG</sequence>
<keyword evidence="2" id="KW-0812">Transmembrane</keyword>
<keyword evidence="1" id="KW-0732">Signal</keyword>
<dbReference type="NCBIfam" id="TIGR02995">
    <property type="entry name" value="ectoine_ehuB"/>
    <property type="match status" value="1"/>
</dbReference>
<feature type="transmembrane region" description="Helical" evidence="2">
    <location>
        <begin position="77"/>
        <end position="96"/>
    </location>
</feature>
<dbReference type="SUPFAM" id="SSF53850">
    <property type="entry name" value="Periplasmic binding protein-like II"/>
    <property type="match status" value="1"/>
</dbReference>
<protein>
    <submittedName>
        <fullName evidence="4">Extracellular solute-binding protein</fullName>
    </submittedName>
</protein>
<proteinExistence type="predicted"/>
<dbReference type="InterPro" id="IPR001638">
    <property type="entry name" value="Solute-binding_3/MltF_N"/>
</dbReference>
<organism evidence="4 5">
    <name type="scientific">Caballeronia temeraria</name>
    <dbReference type="NCBI Taxonomy" id="1777137"/>
    <lineage>
        <taxon>Bacteria</taxon>
        <taxon>Pseudomonadati</taxon>
        <taxon>Pseudomonadota</taxon>
        <taxon>Betaproteobacteria</taxon>
        <taxon>Burkholderiales</taxon>
        <taxon>Burkholderiaceae</taxon>
        <taxon>Caballeronia</taxon>
    </lineage>
</organism>
<gene>
    <name evidence="4" type="ORF">AWB76_03176</name>
</gene>
<dbReference type="STRING" id="1777137.AWB76_03176"/>
<reference evidence="5" key="1">
    <citation type="submission" date="2016-01" db="EMBL/GenBank/DDBJ databases">
        <authorList>
            <person name="Peeters Charlotte."/>
        </authorList>
    </citation>
    <scope>NUCLEOTIDE SEQUENCE [LARGE SCALE GENOMIC DNA]</scope>
</reference>
<dbReference type="GO" id="GO:0033294">
    <property type="term" value="F:ectoine binding"/>
    <property type="evidence" value="ECO:0007669"/>
    <property type="project" value="InterPro"/>
</dbReference>
<dbReference type="EMBL" id="FCOI02000009">
    <property type="protein sequence ID" value="SAK62076.1"/>
    <property type="molecule type" value="Genomic_DNA"/>
</dbReference>
<keyword evidence="5" id="KW-1185">Reference proteome</keyword>
<evidence type="ECO:0000256" key="1">
    <source>
        <dbReference type="ARBA" id="ARBA00022729"/>
    </source>
</evidence>
<evidence type="ECO:0000256" key="2">
    <source>
        <dbReference type="SAM" id="Phobius"/>
    </source>
</evidence>
<dbReference type="PANTHER" id="PTHR35936:SF17">
    <property type="entry name" value="ARGININE-BINDING EXTRACELLULAR PROTEIN ARTP"/>
    <property type="match status" value="1"/>
</dbReference>
<evidence type="ECO:0000259" key="3">
    <source>
        <dbReference type="SMART" id="SM00062"/>
    </source>
</evidence>